<dbReference type="InterPro" id="IPR015424">
    <property type="entry name" value="PyrdxlP-dep_Trfase"/>
</dbReference>
<reference evidence="5" key="2">
    <citation type="submission" date="2012-03" db="EMBL/GenBank/DDBJ databases">
        <title>The complete genome sequence of the pioneer microbe on fresh volcanic deposit, Leptospirillum ferrooxidans strain C2-3.</title>
        <authorList>
            <person name="Fujimura R."/>
            <person name="Sato Y."/>
            <person name="Nishizawa T."/>
            <person name="Nanba K."/>
            <person name="Oshima K."/>
            <person name="Hattori M."/>
            <person name="Kamijo T."/>
            <person name="Ohta H."/>
        </authorList>
    </citation>
    <scope>NUCLEOTIDE SEQUENCE [LARGE SCALE GENOMIC DNA]</scope>
    <source>
        <strain evidence="5">C2-3</strain>
    </source>
</reference>
<dbReference type="SUPFAM" id="SSF53383">
    <property type="entry name" value="PLP-dependent transferases"/>
    <property type="match status" value="1"/>
</dbReference>
<dbReference type="Proteomes" id="UP000007382">
    <property type="component" value="Chromosome"/>
</dbReference>
<dbReference type="STRING" id="1162668.LFE_0987"/>
<dbReference type="Gene3D" id="3.90.1150.10">
    <property type="entry name" value="Aspartate Aminotransferase, domain 1"/>
    <property type="match status" value="1"/>
</dbReference>
<gene>
    <name evidence="4" type="ordered locus">LFE_0987</name>
</gene>
<reference evidence="4 5" key="1">
    <citation type="journal article" date="2012" name="J. Bacteriol.">
        <title>Complete Genome Sequence of Leptospirillum ferrooxidans Strain C2-3, Isolated from a Fresh Volcanic Ash Deposit on the Island of Miyake, Japan.</title>
        <authorList>
            <person name="Fujimura R."/>
            <person name="Sato Y."/>
            <person name="Nishizawa T."/>
            <person name="Oshima K."/>
            <person name="Kim S.-W."/>
            <person name="Hattori M."/>
            <person name="Kamijo T."/>
            <person name="Ohta H."/>
        </authorList>
    </citation>
    <scope>NUCLEOTIDE SEQUENCE [LARGE SCALE GENOMIC DNA]</scope>
    <source>
        <strain evidence="4 5">C2-3</strain>
    </source>
</reference>
<sequence length="357" mass="38844">MDHLIKWDHGGGPAGSCELDTSTTINPLGPPFSMDLLWKKLSGEMAFYPDPYSGKVQSELASCYSLPHENVLPGSGATALLYRLFETLNPLRLILPEPIFSEYPRAGEAFGIPMVFVSSETRSSRFPWQVDPGFSGVIENARRGDLVVLVNPVNPTGEEFSRDSLMALGNHLFLKGAFLLIDESFQDFIAGRSSVLAFKDEFLSSFYVLKSFTKISGLAGIRTGALFGPAEILSLVRRRLGPWSLGLLEQEVISRLVSNREGSLDQCAVLSGLLEILAQSLLNEKIPVSRGAGPFLLARTGWGARAGELADRSLGDFGVRLRVASGFGPSNGGDWIRIGFQGLTHPERVVDTILRLS</sequence>
<dbReference type="CDD" id="cd00609">
    <property type="entry name" value="AAT_like"/>
    <property type="match status" value="1"/>
</dbReference>
<protein>
    <submittedName>
        <fullName evidence="4">Putative L-threonine-O-3-phosphate decarboxylase</fullName>
    </submittedName>
</protein>
<dbReference type="Pfam" id="PF00155">
    <property type="entry name" value="Aminotran_1_2"/>
    <property type="match status" value="1"/>
</dbReference>
<dbReference type="AlphaFoldDB" id="I0IN42"/>
<dbReference type="InterPro" id="IPR015421">
    <property type="entry name" value="PyrdxlP-dep_Trfase_major"/>
</dbReference>
<dbReference type="PANTHER" id="PTHR42885:SF1">
    <property type="entry name" value="THREONINE-PHOSPHATE DECARBOXYLASE"/>
    <property type="match status" value="1"/>
</dbReference>
<dbReference type="InterPro" id="IPR004839">
    <property type="entry name" value="Aminotransferase_I/II_large"/>
</dbReference>
<evidence type="ECO:0000259" key="3">
    <source>
        <dbReference type="Pfam" id="PF00155"/>
    </source>
</evidence>
<dbReference type="GO" id="GO:0030170">
    <property type="term" value="F:pyridoxal phosphate binding"/>
    <property type="evidence" value="ECO:0007669"/>
    <property type="project" value="InterPro"/>
</dbReference>
<dbReference type="InterPro" id="IPR015422">
    <property type="entry name" value="PyrdxlP-dep_Trfase_small"/>
</dbReference>
<keyword evidence="2" id="KW-0663">Pyridoxal phosphate</keyword>
<dbReference type="PANTHER" id="PTHR42885">
    <property type="entry name" value="HISTIDINOL-PHOSPHATE AMINOTRANSFERASE-RELATED"/>
    <property type="match status" value="1"/>
</dbReference>
<evidence type="ECO:0000313" key="4">
    <source>
        <dbReference type="EMBL" id="BAM06691.1"/>
    </source>
</evidence>
<organism evidence="4 5">
    <name type="scientific">Leptospirillum ferrooxidans (strain C2-3)</name>
    <dbReference type="NCBI Taxonomy" id="1162668"/>
    <lineage>
        <taxon>Bacteria</taxon>
        <taxon>Pseudomonadati</taxon>
        <taxon>Nitrospirota</taxon>
        <taxon>Nitrospiria</taxon>
        <taxon>Nitrospirales</taxon>
        <taxon>Nitrospiraceae</taxon>
        <taxon>Leptospirillum</taxon>
    </lineage>
</organism>
<feature type="domain" description="Aminotransferase class I/classII large" evidence="3">
    <location>
        <begin position="42"/>
        <end position="343"/>
    </location>
</feature>
<evidence type="ECO:0000256" key="2">
    <source>
        <dbReference type="ARBA" id="ARBA00022898"/>
    </source>
</evidence>
<dbReference type="OrthoDB" id="9813612at2"/>
<accession>I0IN42</accession>
<keyword evidence="5" id="KW-1185">Reference proteome</keyword>
<proteinExistence type="predicted"/>
<dbReference type="PATRIC" id="fig|1162668.3.peg.1142"/>
<dbReference type="eggNOG" id="COG0079">
    <property type="taxonomic scope" value="Bacteria"/>
</dbReference>
<comment type="cofactor">
    <cofactor evidence="1">
        <name>pyridoxal 5'-phosphate</name>
        <dbReference type="ChEBI" id="CHEBI:597326"/>
    </cofactor>
</comment>
<name>I0IN42_LEPFC</name>
<dbReference type="HOGENOM" id="CLU_017584_3_2_0"/>
<dbReference type="Gene3D" id="3.40.640.10">
    <property type="entry name" value="Type I PLP-dependent aspartate aminotransferase-like (Major domain)"/>
    <property type="match status" value="1"/>
</dbReference>
<dbReference type="RefSeq" id="WP_014449182.1">
    <property type="nucleotide sequence ID" value="NC_017094.1"/>
</dbReference>
<evidence type="ECO:0000313" key="5">
    <source>
        <dbReference type="Proteomes" id="UP000007382"/>
    </source>
</evidence>
<dbReference type="EMBL" id="AP012342">
    <property type="protein sequence ID" value="BAM06691.1"/>
    <property type="molecule type" value="Genomic_DNA"/>
</dbReference>
<dbReference type="KEGG" id="lfc:LFE_0987"/>
<evidence type="ECO:0000256" key="1">
    <source>
        <dbReference type="ARBA" id="ARBA00001933"/>
    </source>
</evidence>